<dbReference type="Pfam" id="PF02973">
    <property type="entry name" value="Sialidase"/>
    <property type="match status" value="2"/>
</dbReference>
<evidence type="ECO:0000256" key="4">
    <source>
        <dbReference type="ARBA" id="ARBA00022729"/>
    </source>
</evidence>
<dbReference type="SUPFAM" id="SSF49785">
    <property type="entry name" value="Galactose-binding domain-like"/>
    <property type="match status" value="1"/>
</dbReference>
<reference evidence="12" key="1">
    <citation type="journal article" date="2021" name="PeerJ">
        <title>Extensive microbial diversity within the chicken gut microbiome revealed by metagenomics and culture.</title>
        <authorList>
            <person name="Gilroy R."/>
            <person name="Ravi A."/>
            <person name="Getino M."/>
            <person name="Pursley I."/>
            <person name="Horton D.L."/>
            <person name="Alikhan N.F."/>
            <person name="Baker D."/>
            <person name="Gharbi K."/>
            <person name="Hall N."/>
            <person name="Watson M."/>
            <person name="Adriaenssens E.M."/>
            <person name="Foster-Nyarko E."/>
            <person name="Jarju S."/>
            <person name="Secka A."/>
            <person name="Antonio M."/>
            <person name="Oren A."/>
            <person name="Chaudhuri R.R."/>
            <person name="La Ragione R."/>
            <person name="Hildebrand F."/>
            <person name="Pallen M.J."/>
        </authorList>
    </citation>
    <scope>NUCLEOTIDE SEQUENCE</scope>
    <source>
        <strain evidence="12">ChiGjej3B3-11674</strain>
    </source>
</reference>
<protein>
    <recommendedName>
        <fullName evidence="3">exo-alpha-sialidase</fullName>
        <ecNumber evidence="3">3.2.1.18</ecNumber>
    </recommendedName>
</protein>
<dbReference type="PANTHER" id="PTHR10628">
    <property type="entry name" value="SIALIDASE"/>
    <property type="match status" value="1"/>
</dbReference>
<keyword evidence="9" id="KW-0472">Membrane</keyword>
<dbReference type="Pfam" id="PF00754">
    <property type="entry name" value="F5_F8_type_C"/>
    <property type="match status" value="1"/>
</dbReference>
<evidence type="ECO:0000256" key="9">
    <source>
        <dbReference type="SAM" id="Phobius"/>
    </source>
</evidence>
<dbReference type="PROSITE" id="PS50022">
    <property type="entry name" value="FA58C_3"/>
    <property type="match status" value="1"/>
</dbReference>
<evidence type="ECO:0000256" key="2">
    <source>
        <dbReference type="ARBA" id="ARBA00009348"/>
    </source>
</evidence>
<evidence type="ECO:0000313" key="13">
    <source>
        <dbReference type="Proteomes" id="UP000823897"/>
    </source>
</evidence>
<dbReference type="Gene3D" id="2.40.220.10">
    <property type="entry name" value="Intramolecular Trans-sialidase, Domain 3"/>
    <property type="match status" value="1"/>
</dbReference>
<feature type="signal peptide" evidence="10">
    <location>
        <begin position="1"/>
        <end position="28"/>
    </location>
</feature>
<dbReference type="InterPro" id="IPR026856">
    <property type="entry name" value="Sialidase_fam"/>
</dbReference>
<dbReference type="EMBL" id="DWUV01000144">
    <property type="protein sequence ID" value="HJD34436.1"/>
    <property type="molecule type" value="Genomic_DNA"/>
</dbReference>
<evidence type="ECO:0000256" key="3">
    <source>
        <dbReference type="ARBA" id="ARBA00012733"/>
    </source>
</evidence>
<evidence type="ECO:0000256" key="5">
    <source>
        <dbReference type="ARBA" id="ARBA00022737"/>
    </source>
</evidence>
<dbReference type="InterPro" id="IPR023364">
    <property type="entry name" value="Trans_sialidase_dom3"/>
</dbReference>
<dbReference type="InterPro" id="IPR008979">
    <property type="entry name" value="Galactose-bd-like_sf"/>
</dbReference>
<keyword evidence="7 12" id="KW-0326">Glycosidase</keyword>
<dbReference type="Proteomes" id="UP000823897">
    <property type="component" value="Unassembled WGS sequence"/>
</dbReference>
<dbReference type="Gene3D" id="2.60.120.200">
    <property type="match status" value="2"/>
</dbReference>
<evidence type="ECO:0000256" key="1">
    <source>
        <dbReference type="ARBA" id="ARBA00000427"/>
    </source>
</evidence>
<dbReference type="SUPFAM" id="SSF50939">
    <property type="entry name" value="Sialidases"/>
    <property type="match status" value="1"/>
</dbReference>
<gene>
    <name evidence="12" type="ORF">H9911_07865</name>
</gene>
<organism evidence="12 13">
    <name type="scientific">Candidatus Mediterraneibacter tabaqchaliae</name>
    <dbReference type="NCBI Taxonomy" id="2838689"/>
    <lineage>
        <taxon>Bacteria</taxon>
        <taxon>Bacillati</taxon>
        <taxon>Bacillota</taxon>
        <taxon>Clostridia</taxon>
        <taxon>Lachnospirales</taxon>
        <taxon>Lachnospiraceae</taxon>
        <taxon>Mediterraneibacter</taxon>
    </lineage>
</organism>
<dbReference type="PANTHER" id="PTHR10628:SF30">
    <property type="entry name" value="EXO-ALPHA-SIALIDASE"/>
    <property type="match status" value="1"/>
</dbReference>
<comment type="catalytic activity">
    <reaction evidence="1">
        <text>Hydrolysis of alpha-(2-&gt;3)-, alpha-(2-&gt;6)-, alpha-(2-&gt;8)- glycosidic linkages of terminal sialic acid residues in oligosaccharides, glycoproteins, glycolipids, colominic acid and synthetic substrates.</text>
        <dbReference type="EC" id="3.2.1.18"/>
    </reaction>
</comment>
<dbReference type="InterPro" id="IPR004124">
    <property type="entry name" value="Glyco_hydro_33_N"/>
</dbReference>
<accession>A0A9D2U1E9</accession>
<dbReference type="InterPro" id="IPR036278">
    <property type="entry name" value="Sialidase_sf"/>
</dbReference>
<evidence type="ECO:0000256" key="8">
    <source>
        <dbReference type="SAM" id="MobiDB-lite"/>
    </source>
</evidence>
<feature type="chain" id="PRO_5039292177" description="exo-alpha-sialidase" evidence="10">
    <location>
        <begin position="29"/>
        <end position="1621"/>
    </location>
</feature>
<dbReference type="InterPro" id="IPR000421">
    <property type="entry name" value="FA58C"/>
</dbReference>
<sequence>MKKKRRKLLAAILAAAMLVPQSILPASAADLSAAEPVYEVSGLEAADVQDVSASVERVSALEHGTVNIRYRMAAPNSGLTALYSVSDQSEGASYAAFYVNNSTVGLELRSGGSQLNTFTAADQDVNDTDWHTLTWVFGDTSTILYVDGAKAAEASTTAFFSSIAGADAMAVGGLLRSGTNWHHDLSISEISVYEEQFTAENVTEYVDAFDQTKADTAYEVRGVDLTAGAPQDVSEGLSDVAGLSNGTVNIRYRMNAADSGLTGLYSLSDRSTGTTDATYAAFYVNNNTVGLELRQANAHLNSFSASTYADGEAISINDTYWHTLTWVFGETDTKLYVDGKLAAASEKTEFFASLSDLDTMTLGGVIRDSVSGIWYHPCVIDEVSVYSEVFTAETVEKYHAATQWTAEPELDMENAYKSETIDLFYPGYKNSQYRIPSLLTTQEGTQLAFIDERNSGTQDAGNIDAVVRRKEAGETQFADSVTLIDLPNNGGSAAFTIDMATVQEQESGRIFAFVDMFPESSGLMNTNLIQPGVGYKKVDGADCQILYTNPEEKEEYGYISDVEDGIGHVLDNNGEDTGYTVIVYPYAAGVSLQEKGNLYKDGEYRGNIYMKSGPDAGELRVLNTSYLWLVTSDDDGKTWSDPVDITPQVKPEWCVFFGTGPGVGIQLHTGDYEGRLVVPVYTANKNVGSSQSSAVIYSDDNGQTWHLGESPQTVKGNDRATMNSGGMLTESQAVQLDNGDVLLFMRTNCSGSKVYVAVSKDGGATWASADTIEIKENYCQLSVIHYTKADGTEWVLLSNASGNGRMNGRMYLGQVQADGSISWDYNREINGADEKFAYSCLTLTDSAADPENPKFAIMYEDDTDGSMRLKYFEFDENYLKAGTVTPEEMDAPQLVSHDVQIRGEGTAEIALTFDQVIMAAGEPQLTLTMGSEEITADYVSGSGTDTVVFTVAVPVGTVGILRLTGPDLENGMLENIQGMSPALTAMVLFANTEIDLAGTEVTYTTQHSSSTAENTDGAAVNVIDGNPATYWHSTWGNDEITLPQSVTLKLPEAKTIYKVDYLARQNSSSGRIKEYGIEVSTDGTEFTEAAHGTLADTKAWQEIEFVPVEAQYVRFVAYEAYSSGTESCSLAELKLHEYSDGVIIPGNTEELQALADGAADLAEEDYSDVTWSVYAEALAAANAVLDSEMPASQSLIDRTADNLKDAQEALTDISRAAARFDEIRKQEAEYTPDSWAAFEAWMNENEPKLQDAESSREVTDLIAALVFRTGSLVEKADKEALRDLWTQYTVTDPLAEDGYDKESWEQYEQALGRAEEVLADENAAADEVAEAIQGLTDARTALKADMSELKTLYDLYSGWTTDQYLPNGAWDTLQDVLGRAAEMLEAGTAAPADVKAMIGDLAAAAEDVEVRPDTGGLKALYESLKAELGDLSAYMSEGAEAMKTALENAEKVLNDPQTEQQVEDQKAALEEAYAGLVLKATEEQILEMTGLEESLGQKDLTGLSEEQLAQVKEIRDALWEAINADEISAEDAAELIEKAEEAMSLSGQEDEPQTPPEDEPQTPSEDKPADGKPSASDDKNDAGDQAVKTGDTAGYGWIILMLAAGTAAAAAAVLRRQNRRA</sequence>
<dbReference type="Gene3D" id="2.120.10.10">
    <property type="match status" value="1"/>
</dbReference>
<keyword evidence="5" id="KW-0677">Repeat</keyword>
<name>A0A9D2U1E9_9FIRM</name>
<dbReference type="Pfam" id="PF07554">
    <property type="entry name" value="FIVAR"/>
    <property type="match status" value="3"/>
</dbReference>
<keyword evidence="4 10" id="KW-0732">Signal</keyword>
<dbReference type="GO" id="GO:0006689">
    <property type="term" value="P:ganglioside catabolic process"/>
    <property type="evidence" value="ECO:0007669"/>
    <property type="project" value="TreeGrafter"/>
</dbReference>
<evidence type="ECO:0000256" key="10">
    <source>
        <dbReference type="SAM" id="SignalP"/>
    </source>
</evidence>
<keyword evidence="6 12" id="KW-0378">Hydrolase</keyword>
<dbReference type="GO" id="GO:0016020">
    <property type="term" value="C:membrane"/>
    <property type="evidence" value="ECO:0007669"/>
    <property type="project" value="TreeGrafter"/>
</dbReference>
<dbReference type="InterPro" id="IPR011040">
    <property type="entry name" value="Sialidase"/>
</dbReference>
<evidence type="ECO:0000313" key="12">
    <source>
        <dbReference type="EMBL" id="HJD34436.1"/>
    </source>
</evidence>
<feature type="domain" description="F5/8 type C" evidence="11">
    <location>
        <begin position="989"/>
        <end position="1138"/>
    </location>
</feature>
<dbReference type="InterPro" id="IPR013320">
    <property type="entry name" value="ConA-like_dom_sf"/>
</dbReference>
<feature type="compositionally biased region" description="Basic and acidic residues" evidence="8">
    <location>
        <begin position="1564"/>
        <end position="1582"/>
    </location>
</feature>
<evidence type="ECO:0000259" key="11">
    <source>
        <dbReference type="PROSITE" id="PS50022"/>
    </source>
</evidence>
<proteinExistence type="inferred from homology"/>
<comment type="similarity">
    <text evidence="2">Belongs to the glycosyl hydrolase 33 family.</text>
</comment>
<dbReference type="GO" id="GO:0009313">
    <property type="term" value="P:oligosaccharide catabolic process"/>
    <property type="evidence" value="ECO:0007669"/>
    <property type="project" value="TreeGrafter"/>
</dbReference>
<feature type="compositionally biased region" description="Acidic residues" evidence="8">
    <location>
        <begin position="1548"/>
        <end position="1560"/>
    </location>
</feature>
<dbReference type="EC" id="3.2.1.18" evidence="3"/>
<evidence type="ECO:0000256" key="7">
    <source>
        <dbReference type="ARBA" id="ARBA00023295"/>
    </source>
</evidence>
<comment type="caution">
    <text evidence="12">The sequence shown here is derived from an EMBL/GenBank/DDBJ whole genome shotgun (WGS) entry which is preliminary data.</text>
</comment>
<reference evidence="12" key="2">
    <citation type="submission" date="2021-04" db="EMBL/GenBank/DDBJ databases">
        <authorList>
            <person name="Gilroy R."/>
        </authorList>
    </citation>
    <scope>NUCLEOTIDE SEQUENCE</scope>
    <source>
        <strain evidence="12">ChiGjej3B3-11674</strain>
    </source>
</reference>
<dbReference type="GO" id="GO:0005737">
    <property type="term" value="C:cytoplasm"/>
    <property type="evidence" value="ECO:0007669"/>
    <property type="project" value="TreeGrafter"/>
</dbReference>
<dbReference type="Pfam" id="PF13088">
    <property type="entry name" value="BNR_2"/>
    <property type="match status" value="1"/>
</dbReference>
<evidence type="ECO:0000256" key="6">
    <source>
        <dbReference type="ARBA" id="ARBA00022801"/>
    </source>
</evidence>
<dbReference type="Gene3D" id="2.60.120.260">
    <property type="entry name" value="Galactose-binding domain-like"/>
    <property type="match status" value="1"/>
</dbReference>
<dbReference type="GO" id="GO:0004308">
    <property type="term" value="F:exo-alpha-sialidase activity"/>
    <property type="evidence" value="ECO:0007669"/>
    <property type="project" value="UniProtKB-EC"/>
</dbReference>
<keyword evidence="9" id="KW-0812">Transmembrane</keyword>
<dbReference type="SUPFAM" id="SSF49899">
    <property type="entry name" value="Concanavalin A-like lectins/glucanases"/>
    <property type="match status" value="2"/>
</dbReference>
<keyword evidence="9" id="KW-1133">Transmembrane helix</keyword>
<dbReference type="Gene3D" id="1.20.1270.70">
    <property type="entry name" value="Designed single chain three-helix bundle"/>
    <property type="match status" value="2"/>
</dbReference>
<feature type="transmembrane region" description="Helical" evidence="9">
    <location>
        <begin position="1594"/>
        <end position="1614"/>
    </location>
</feature>
<dbReference type="CDD" id="cd15482">
    <property type="entry name" value="Sialidase_non-viral"/>
    <property type="match status" value="1"/>
</dbReference>
<feature type="region of interest" description="Disordered" evidence="8">
    <location>
        <begin position="1541"/>
        <end position="1588"/>
    </location>
</feature>
<dbReference type="Gene3D" id="1.20.1270.90">
    <property type="entry name" value="AF1782-like"/>
    <property type="match status" value="1"/>
</dbReference>